<reference evidence="13" key="1">
    <citation type="submission" date="2016-10" db="EMBL/GenBank/DDBJ databases">
        <authorList>
            <person name="Varghese N."/>
            <person name="Submissions S."/>
        </authorList>
    </citation>
    <scope>NUCLEOTIDE SEQUENCE [LARGE SCALE GENOMIC DNA]</scope>
    <source>
        <strain evidence="13">ES.061</strain>
    </source>
</reference>
<keyword evidence="6" id="KW-0547">Nucleotide-binding</keyword>
<keyword evidence="8" id="KW-0408">Iron</keyword>
<dbReference type="Pfam" id="PF00005">
    <property type="entry name" value="ABC_tran"/>
    <property type="match status" value="1"/>
</dbReference>
<evidence type="ECO:0000256" key="9">
    <source>
        <dbReference type="ARBA" id="ARBA00023065"/>
    </source>
</evidence>
<dbReference type="RefSeq" id="WP_090329365.1">
    <property type="nucleotide sequence ID" value="NZ_FNSL01000001.1"/>
</dbReference>
<keyword evidence="10" id="KW-0472">Membrane</keyword>
<dbReference type="SMART" id="SM00382">
    <property type="entry name" value="AAA"/>
    <property type="match status" value="1"/>
</dbReference>
<evidence type="ECO:0000256" key="2">
    <source>
        <dbReference type="ARBA" id="ARBA00005417"/>
    </source>
</evidence>
<protein>
    <submittedName>
        <fullName evidence="12">Iron complex transport system ATP-binding protein</fullName>
    </submittedName>
</protein>
<evidence type="ECO:0000313" key="13">
    <source>
        <dbReference type="Proteomes" id="UP000199064"/>
    </source>
</evidence>
<name>A0A1H4LZ98_9HYPH</name>
<dbReference type="AlphaFoldDB" id="A0A1H4LZ98"/>
<dbReference type="GO" id="GO:0005524">
    <property type="term" value="F:ATP binding"/>
    <property type="evidence" value="ECO:0007669"/>
    <property type="project" value="UniProtKB-KW"/>
</dbReference>
<evidence type="ECO:0000256" key="1">
    <source>
        <dbReference type="ARBA" id="ARBA00004202"/>
    </source>
</evidence>
<evidence type="ECO:0000256" key="10">
    <source>
        <dbReference type="ARBA" id="ARBA00023136"/>
    </source>
</evidence>
<dbReference type="GO" id="GO:0006826">
    <property type="term" value="P:iron ion transport"/>
    <property type="evidence" value="ECO:0007669"/>
    <property type="project" value="UniProtKB-KW"/>
</dbReference>
<dbReference type="EMBL" id="FNSL01000001">
    <property type="protein sequence ID" value="SEB76170.1"/>
    <property type="molecule type" value="Genomic_DNA"/>
</dbReference>
<keyword evidence="13" id="KW-1185">Reference proteome</keyword>
<dbReference type="InterPro" id="IPR017871">
    <property type="entry name" value="ABC_transporter-like_CS"/>
</dbReference>
<keyword evidence="9" id="KW-0406">Ion transport</keyword>
<dbReference type="InterPro" id="IPR051535">
    <property type="entry name" value="Siderophore_ABC-ATPase"/>
</dbReference>
<evidence type="ECO:0000256" key="4">
    <source>
        <dbReference type="ARBA" id="ARBA00022475"/>
    </source>
</evidence>
<keyword evidence="7 12" id="KW-0067">ATP-binding</keyword>
<organism evidence="12 13">
    <name type="scientific">Nitratireductor aquibiodomus</name>
    <dbReference type="NCBI Taxonomy" id="204799"/>
    <lineage>
        <taxon>Bacteria</taxon>
        <taxon>Pseudomonadati</taxon>
        <taxon>Pseudomonadota</taxon>
        <taxon>Alphaproteobacteria</taxon>
        <taxon>Hyphomicrobiales</taxon>
        <taxon>Phyllobacteriaceae</taxon>
        <taxon>Nitratireductor</taxon>
    </lineage>
</organism>
<evidence type="ECO:0000256" key="6">
    <source>
        <dbReference type="ARBA" id="ARBA00022741"/>
    </source>
</evidence>
<evidence type="ECO:0000256" key="8">
    <source>
        <dbReference type="ARBA" id="ARBA00023004"/>
    </source>
</evidence>
<dbReference type="InterPro" id="IPR003593">
    <property type="entry name" value="AAA+_ATPase"/>
</dbReference>
<evidence type="ECO:0000256" key="5">
    <source>
        <dbReference type="ARBA" id="ARBA00022496"/>
    </source>
</evidence>
<dbReference type="InterPro" id="IPR027417">
    <property type="entry name" value="P-loop_NTPase"/>
</dbReference>
<evidence type="ECO:0000313" key="12">
    <source>
        <dbReference type="EMBL" id="SEB76170.1"/>
    </source>
</evidence>
<proteinExistence type="inferred from homology"/>
<evidence type="ECO:0000259" key="11">
    <source>
        <dbReference type="PROSITE" id="PS50893"/>
    </source>
</evidence>
<dbReference type="CDD" id="cd03214">
    <property type="entry name" value="ABC_Iron-Siderophores_B12_Hemin"/>
    <property type="match status" value="1"/>
</dbReference>
<dbReference type="GO" id="GO:0016887">
    <property type="term" value="F:ATP hydrolysis activity"/>
    <property type="evidence" value="ECO:0007669"/>
    <property type="project" value="InterPro"/>
</dbReference>
<evidence type="ECO:0000256" key="7">
    <source>
        <dbReference type="ARBA" id="ARBA00022840"/>
    </source>
</evidence>
<sequence>MIEIQNLTKRYDDATVVDDVSLALPESGITAIVGPNGAGKSTLLSMVARLIPSTSGRVLVDGLDVQETPGAVLAKRLAILKQNNQVGMRLTVSELVAFGRFPHSGGRPTVEDERHIDEAISYLGLDDLRNRFLDELSGGQRQRAFVAMVLAQDTKYVLLDEPLNSLDMKHAAAMMKLLRRTADELAKSITVVIHDINFASIYADHVVAMRDGRVMLQGGAGDLMQEAVLQDIYDTVVQVREVEGHRLGLHYL</sequence>
<dbReference type="PANTHER" id="PTHR42771">
    <property type="entry name" value="IRON(3+)-HYDROXAMATE IMPORT ATP-BINDING PROTEIN FHUC"/>
    <property type="match status" value="1"/>
</dbReference>
<dbReference type="GO" id="GO:0005886">
    <property type="term" value="C:plasma membrane"/>
    <property type="evidence" value="ECO:0007669"/>
    <property type="project" value="UniProtKB-SubCell"/>
</dbReference>
<dbReference type="Gene3D" id="3.40.50.300">
    <property type="entry name" value="P-loop containing nucleotide triphosphate hydrolases"/>
    <property type="match status" value="1"/>
</dbReference>
<feature type="domain" description="ABC transporter" evidence="11">
    <location>
        <begin position="2"/>
        <end position="236"/>
    </location>
</feature>
<accession>A0A1H4LZ98</accession>
<comment type="similarity">
    <text evidence="2">Belongs to the ABC transporter superfamily.</text>
</comment>
<comment type="subcellular location">
    <subcellularLocation>
        <location evidence="1">Cell membrane</location>
        <topology evidence="1">Peripheral membrane protein</topology>
    </subcellularLocation>
</comment>
<dbReference type="PANTHER" id="PTHR42771:SF3">
    <property type="entry name" value="PETROBACTIN IMPORT ATP-BINDING PROTEIN YCLP"/>
    <property type="match status" value="1"/>
</dbReference>
<keyword evidence="3" id="KW-0813">Transport</keyword>
<keyword evidence="4" id="KW-1003">Cell membrane</keyword>
<keyword evidence="5" id="KW-0410">Iron transport</keyword>
<dbReference type="PROSITE" id="PS00211">
    <property type="entry name" value="ABC_TRANSPORTER_1"/>
    <property type="match status" value="1"/>
</dbReference>
<dbReference type="PROSITE" id="PS50893">
    <property type="entry name" value="ABC_TRANSPORTER_2"/>
    <property type="match status" value="1"/>
</dbReference>
<gene>
    <name evidence="12" type="ORF">SAMN05216452_3074</name>
</gene>
<dbReference type="InterPro" id="IPR003439">
    <property type="entry name" value="ABC_transporter-like_ATP-bd"/>
</dbReference>
<dbReference type="SUPFAM" id="SSF52540">
    <property type="entry name" value="P-loop containing nucleoside triphosphate hydrolases"/>
    <property type="match status" value="1"/>
</dbReference>
<evidence type="ECO:0000256" key="3">
    <source>
        <dbReference type="ARBA" id="ARBA00022448"/>
    </source>
</evidence>
<dbReference type="FunFam" id="3.40.50.300:FF:000134">
    <property type="entry name" value="Iron-enterobactin ABC transporter ATP-binding protein"/>
    <property type="match status" value="1"/>
</dbReference>
<dbReference type="Proteomes" id="UP000199064">
    <property type="component" value="Unassembled WGS sequence"/>
</dbReference>